<keyword evidence="1" id="KW-0812">Transmembrane</keyword>
<evidence type="ECO:0000256" key="1">
    <source>
        <dbReference type="SAM" id="Phobius"/>
    </source>
</evidence>
<feature type="transmembrane region" description="Helical" evidence="1">
    <location>
        <begin position="81"/>
        <end position="104"/>
    </location>
</feature>
<evidence type="ECO:0000313" key="3">
    <source>
        <dbReference type="Proteomes" id="UP000053660"/>
    </source>
</evidence>
<accession>A0A0B1RZV0</accession>
<organism evidence="2 3">
    <name type="scientific">Oesophagostomum dentatum</name>
    <name type="common">Nodular worm</name>
    <dbReference type="NCBI Taxonomy" id="61180"/>
    <lineage>
        <taxon>Eukaryota</taxon>
        <taxon>Metazoa</taxon>
        <taxon>Ecdysozoa</taxon>
        <taxon>Nematoda</taxon>
        <taxon>Chromadorea</taxon>
        <taxon>Rhabditida</taxon>
        <taxon>Rhabditina</taxon>
        <taxon>Rhabditomorpha</taxon>
        <taxon>Strongyloidea</taxon>
        <taxon>Strongylidae</taxon>
        <taxon>Oesophagostomum</taxon>
    </lineage>
</organism>
<dbReference type="Proteomes" id="UP000053660">
    <property type="component" value="Unassembled WGS sequence"/>
</dbReference>
<dbReference type="AlphaFoldDB" id="A0A0B1RZV0"/>
<proteinExistence type="predicted"/>
<name>A0A0B1RZV0_OESDE</name>
<keyword evidence="1" id="KW-0472">Membrane</keyword>
<keyword evidence="1" id="KW-1133">Transmembrane helix</keyword>
<reference evidence="2 3" key="1">
    <citation type="submission" date="2014-03" db="EMBL/GenBank/DDBJ databases">
        <title>Draft genome of the hookworm Oesophagostomum dentatum.</title>
        <authorList>
            <person name="Mitreva M."/>
        </authorList>
    </citation>
    <scope>NUCLEOTIDE SEQUENCE [LARGE SCALE GENOMIC DNA]</scope>
    <source>
        <strain evidence="2 3">OD-Hann</strain>
    </source>
</reference>
<evidence type="ECO:0000313" key="2">
    <source>
        <dbReference type="EMBL" id="KHJ76505.1"/>
    </source>
</evidence>
<dbReference type="EMBL" id="KN611688">
    <property type="protein sequence ID" value="KHJ76505.1"/>
    <property type="molecule type" value="Genomic_DNA"/>
</dbReference>
<dbReference type="PROSITE" id="PS51257">
    <property type="entry name" value="PROKAR_LIPOPROTEIN"/>
    <property type="match status" value="1"/>
</dbReference>
<sequence length="145" mass="16392">MSWFLRDGSAPCAFLCSASSCQYAKHAERYSRSMHCHESTQSGSEKSRTVGAVKTVTVVHNYGYNKFFIPLLSIFTMNDKFIRCIFMFTIFFYCCLCSLSPYMLGDVCKRSRGILHSPRRWSSKLGKQFVASAGLKINQTYASSA</sequence>
<gene>
    <name evidence="2" type="ORF">OESDEN_23875</name>
</gene>
<keyword evidence="3" id="KW-1185">Reference proteome</keyword>
<protein>
    <submittedName>
        <fullName evidence="2">Uncharacterized protein</fullName>
    </submittedName>
</protein>